<comment type="caution">
    <text evidence="3">The sequence shown here is derived from an EMBL/GenBank/DDBJ whole genome shotgun (WGS) entry which is preliminary data.</text>
</comment>
<name>A0ABS5KPG6_9ACTN</name>
<dbReference type="GO" id="GO:0016787">
    <property type="term" value="F:hydrolase activity"/>
    <property type="evidence" value="ECO:0007669"/>
    <property type="project" value="UniProtKB-KW"/>
</dbReference>
<protein>
    <submittedName>
        <fullName evidence="3">Fumarylacetoacetate hydrolase family protein</fullName>
    </submittedName>
</protein>
<dbReference type="Proteomes" id="UP000730482">
    <property type="component" value="Unassembled WGS sequence"/>
</dbReference>
<evidence type="ECO:0000256" key="1">
    <source>
        <dbReference type="ARBA" id="ARBA00023239"/>
    </source>
</evidence>
<dbReference type="PANTHER" id="PTHR30143">
    <property type="entry name" value="ACID HYDRATASE"/>
    <property type="match status" value="1"/>
</dbReference>
<gene>
    <name evidence="3" type="ORF">KGQ19_13820</name>
</gene>
<dbReference type="InterPro" id="IPR050772">
    <property type="entry name" value="Hydratase-Decarb/MhpD_sf"/>
</dbReference>
<proteinExistence type="predicted"/>
<keyword evidence="4" id="KW-1185">Reference proteome</keyword>
<dbReference type="Gene3D" id="3.90.850.10">
    <property type="entry name" value="Fumarylacetoacetase-like, C-terminal domain"/>
    <property type="match status" value="1"/>
</dbReference>
<dbReference type="InterPro" id="IPR036663">
    <property type="entry name" value="Fumarylacetoacetase_C_sf"/>
</dbReference>
<dbReference type="Pfam" id="PF01557">
    <property type="entry name" value="FAA_hydrolase"/>
    <property type="match status" value="1"/>
</dbReference>
<dbReference type="EMBL" id="JAAFYZ010000038">
    <property type="protein sequence ID" value="MBS2547942.1"/>
    <property type="molecule type" value="Genomic_DNA"/>
</dbReference>
<keyword evidence="1" id="KW-0456">Lyase</keyword>
<dbReference type="PANTHER" id="PTHR30143:SF0">
    <property type="entry name" value="2-KETO-4-PENTENOATE HYDRATASE"/>
    <property type="match status" value="1"/>
</dbReference>
<evidence type="ECO:0000259" key="2">
    <source>
        <dbReference type="Pfam" id="PF01557"/>
    </source>
</evidence>
<reference evidence="3 4" key="1">
    <citation type="submission" date="2020-02" db="EMBL/GenBank/DDBJ databases">
        <title>Acidophilic actinobacteria isolated from forest soil.</title>
        <authorList>
            <person name="Golinska P."/>
        </authorList>
    </citation>
    <scope>NUCLEOTIDE SEQUENCE [LARGE SCALE GENOMIC DNA]</scope>
    <source>
        <strain evidence="3 4">NL8</strain>
    </source>
</reference>
<organism evidence="3 4">
    <name type="scientific">Catenulispora pinistramenti</name>
    <dbReference type="NCBI Taxonomy" id="2705254"/>
    <lineage>
        <taxon>Bacteria</taxon>
        <taxon>Bacillati</taxon>
        <taxon>Actinomycetota</taxon>
        <taxon>Actinomycetes</taxon>
        <taxon>Catenulisporales</taxon>
        <taxon>Catenulisporaceae</taxon>
        <taxon>Catenulispora</taxon>
    </lineage>
</organism>
<dbReference type="InterPro" id="IPR011234">
    <property type="entry name" value="Fumarylacetoacetase-like_C"/>
</dbReference>
<dbReference type="RefSeq" id="WP_212009521.1">
    <property type="nucleotide sequence ID" value="NZ_JAAFYZ010000038.1"/>
</dbReference>
<accession>A0ABS5KPG6</accession>
<evidence type="ECO:0000313" key="4">
    <source>
        <dbReference type="Proteomes" id="UP000730482"/>
    </source>
</evidence>
<sequence length="270" mass="27603">MSPPATALDVNATEALHRLSAARATRQPCAPVRALLPAGDVDAAYAVQSAWVAGQQAAGARIVGRKIGLTNPVVQRQLGVDQPDFGVLLDTMQCRTEVPIDTARTLQPKIEAEIAFVLARDLTAAVIDAAEAAAATAYAVAALEIVDSRIAEWDIGIVDTVADNASSGLFVLGDRHVDVAGLDLPGCRMTLLAAGEVVSTGSGADCLGDPLAALAWLATTARDRGRPLRAGEIVLSGALGPMVPVTPGDSFHARISGVGEVKASFAGGPS</sequence>
<feature type="domain" description="Fumarylacetoacetase-like C-terminal" evidence="2">
    <location>
        <begin position="105"/>
        <end position="263"/>
    </location>
</feature>
<dbReference type="SUPFAM" id="SSF56529">
    <property type="entry name" value="FAH"/>
    <property type="match status" value="1"/>
</dbReference>
<evidence type="ECO:0000313" key="3">
    <source>
        <dbReference type="EMBL" id="MBS2547942.1"/>
    </source>
</evidence>
<keyword evidence="3" id="KW-0378">Hydrolase</keyword>